<sequence precursor="true">MRHLLVALVAAAGTASAQPPGGFTPIFNGKDLTGWKATGKADAWAVEGGNIVCKSGGGGYLLTDKEYGDFELKFSYRWSKEGGNSGIGLRTPAKGDPAYQGMEIQLIDDEGWEKVYKSKLAPYQHTGSIYDVQPAKQQANNPIGEWNHVRVVCKGRDVLVEQNGKELVKANLDDHKDRAEKNHPGLKRAKGHLGFQSYNIKVEFKDVVIKE</sequence>
<feature type="chain" id="PRO_5021719617" description="3-keto-alpha-glucoside-1,2-lyase/3-keto-2-hydroxy-glucal hydratase domain-containing protein" evidence="1">
    <location>
        <begin position="18"/>
        <end position="211"/>
    </location>
</feature>
<dbReference type="InterPro" id="IPR010496">
    <property type="entry name" value="AL/BT2_dom"/>
</dbReference>
<evidence type="ECO:0000313" key="3">
    <source>
        <dbReference type="EMBL" id="QDU23002.1"/>
    </source>
</evidence>
<proteinExistence type="predicted"/>
<dbReference type="Gene3D" id="2.60.120.560">
    <property type="entry name" value="Exo-inulinase, domain 1"/>
    <property type="match status" value="1"/>
</dbReference>
<feature type="domain" description="3-keto-alpha-glucoside-1,2-lyase/3-keto-2-hydroxy-glucal hydratase" evidence="2">
    <location>
        <begin position="22"/>
        <end position="210"/>
    </location>
</feature>
<dbReference type="EMBL" id="CP036273">
    <property type="protein sequence ID" value="QDU23002.1"/>
    <property type="molecule type" value="Genomic_DNA"/>
</dbReference>
<gene>
    <name evidence="3" type="ORF">ETAA1_49920</name>
</gene>
<dbReference type="Proteomes" id="UP000319576">
    <property type="component" value="Chromosome"/>
</dbReference>
<feature type="signal peptide" evidence="1">
    <location>
        <begin position="1"/>
        <end position="17"/>
    </location>
</feature>
<dbReference type="RefSeq" id="WP_145243106.1">
    <property type="nucleotide sequence ID" value="NZ_CP036273.1"/>
</dbReference>
<protein>
    <recommendedName>
        <fullName evidence="2">3-keto-alpha-glucoside-1,2-lyase/3-keto-2-hydroxy-glucal hydratase domain-containing protein</fullName>
    </recommendedName>
</protein>
<dbReference type="AlphaFoldDB" id="A0A517XZR0"/>
<evidence type="ECO:0000256" key="1">
    <source>
        <dbReference type="SAM" id="SignalP"/>
    </source>
</evidence>
<dbReference type="OrthoDB" id="266976at2"/>
<reference evidence="3 4" key="1">
    <citation type="submission" date="2019-02" db="EMBL/GenBank/DDBJ databases">
        <title>Deep-cultivation of Planctomycetes and their phenomic and genomic characterization uncovers novel biology.</title>
        <authorList>
            <person name="Wiegand S."/>
            <person name="Jogler M."/>
            <person name="Boedeker C."/>
            <person name="Pinto D."/>
            <person name="Vollmers J."/>
            <person name="Rivas-Marin E."/>
            <person name="Kohn T."/>
            <person name="Peeters S.H."/>
            <person name="Heuer A."/>
            <person name="Rast P."/>
            <person name="Oberbeckmann S."/>
            <person name="Bunk B."/>
            <person name="Jeske O."/>
            <person name="Meyerdierks A."/>
            <person name="Storesund J.E."/>
            <person name="Kallscheuer N."/>
            <person name="Luecker S."/>
            <person name="Lage O.M."/>
            <person name="Pohl T."/>
            <person name="Merkel B.J."/>
            <person name="Hornburger P."/>
            <person name="Mueller R.-W."/>
            <person name="Bruemmer F."/>
            <person name="Labrenz M."/>
            <person name="Spormann A.M."/>
            <person name="Op den Camp H."/>
            <person name="Overmann J."/>
            <person name="Amann R."/>
            <person name="Jetten M.S.M."/>
            <person name="Mascher T."/>
            <person name="Medema M.H."/>
            <person name="Devos D.P."/>
            <person name="Kaster A.-K."/>
            <person name="Ovreas L."/>
            <person name="Rohde M."/>
            <person name="Galperin M.Y."/>
            <person name="Jogler C."/>
        </authorList>
    </citation>
    <scope>NUCLEOTIDE SEQUENCE [LARGE SCALE GENOMIC DNA]</scope>
    <source>
        <strain evidence="3 4">ETA_A1</strain>
    </source>
</reference>
<dbReference type="KEGG" id="uli:ETAA1_49920"/>
<dbReference type="Pfam" id="PF06439">
    <property type="entry name" value="3keto-disac_hyd"/>
    <property type="match status" value="1"/>
</dbReference>
<keyword evidence="1" id="KW-0732">Signal</keyword>
<evidence type="ECO:0000313" key="4">
    <source>
        <dbReference type="Proteomes" id="UP000319576"/>
    </source>
</evidence>
<keyword evidence="4" id="KW-1185">Reference proteome</keyword>
<evidence type="ECO:0000259" key="2">
    <source>
        <dbReference type="Pfam" id="PF06439"/>
    </source>
</evidence>
<organism evidence="3 4">
    <name type="scientific">Urbifossiella limnaea</name>
    <dbReference type="NCBI Taxonomy" id="2528023"/>
    <lineage>
        <taxon>Bacteria</taxon>
        <taxon>Pseudomonadati</taxon>
        <taxon>Planctomycetota</taxon>
        <taxon>Planctomycetia</taxon>
        <taxon>Gemmatales</taxon>
        <taxon>Gemmataceae</taxon>
        <taxon>Urbifossiella</taxon>
    </lineage>
</organism>
<accession>A0A517XZR0</accession>
<name>A0A517XZR0_9BACT</name>
<dbReference type="GO" id="GO:0016787">
    <property type="term" value="F:hydrolase activity"/>
    <property type="evidence" value="ECO:0007669"/>
    <property type="project" value="InterPro"/>
</dbReference>